<comment type="similarity">
    <text evidence="1">Belongs to the LysR transcriptional regulatory family.</text>
</comment>
<dbReference type="InterPro" id="IPR036390">
    <property type="entry name" value="WH_DNA-bd_sf"/>
</dbReference>
<dbReference type="GO" id="GO:0003700">
    <property type="term" value="F:DNA-binding transcription factor activity"/>
    <property type="evidence" value="ECO:0007669"/>
    <property type="project" value="InterPro"/>
</dbReference>
<evidence type="ECO:0000256" key="3">
    <source>
        <dbReference type="ARBA" id="ARBA00023125"/>
    </source>
</evidence>
<dbReference type="InterPro" id="IPR000847">
    <property type="entry name" value="LysR_HTH_N"/>
</dbReference>
<keyword evidence="7" id="KW-1185">Reference proteome</keyword>
<dbReference type="InterPro" id="IPR036388">
    <property type="entry name" value="WH-like_DNA-bd_sf"/>
</dbReference>
<dbReference type="PROSITE" id="PS50931">
    <property type="entry name" value="HTH_LYSR"/>
    <property type="match status" value="1"/>
</dbReference>
<dbReference type="SUPFAM" id="SSF46785">
    <property type="entry name" value="Winged helix' DNA-binding domain"/>
    <property type="match status" value="1"/>
</dbReference>
<gene>
    <name evidence="6" type="ORF">SAMN04488026_10193</name>
</gene>
<organism evidence="6 7">
    <name type="scientific">Aliiruegeria lutimaris</name>
    <dbReference type="NCBI Taxonomy" id="571298"/>
    <lineage>
        <taxon>Bacteria</taxon>
        <taxon>Pseudomonadati</taxon>
        <taxon>Pseudomonadota</taxon>
        <taxon>Alphaproteobacteria</taxon>
        <taxon>Rhodobacterales</taxon>
        <taxon>Roseobacteraceae</taxon>
        <taxon>Aliiruegeria</taxon>
    </lineage>
</organism>
<dbReference type="Gene3D" id="1.10.10.10">
    <property type="entry name" value="Winged helix-like DNA-binding domain superfamily/Winged helix DNA-binding domain"/>
    <property type="match status" value="1"/>
</dbReference>
<protein>
    <submittedName>
        <fullName evidence="6">DNA-binding transcriptional regulator, LysR family</fullName>
    </submittedName>
</protein>
<evidence type="ECO:0000256" key="2">
    <source>
        <dbReference type="ARBA" id="ARBA00023015"/>
    </source>
</evidence>
<dbReference type="Gene3D" id="3.40.190.290">
    <property type="match status" value="1"/>
</dbReference>
<dbReference type="PANTHER" id="PTHR30579:SF3">
    <property type="entry name" value="TRANSCRIPTIONAL REGULATORY PROTEIN"/>
    <property type="match status" value="1"/>
</dbReference>
<dbReference type="STRING" id="571298.SAMN04488026_10193"/>
<evidence type="ECO:0000256" key="1">
    <source>
        <dbReference type="ARBA" id="ARBA00009437"/>
    </source>
</evidence>
<dbReference type="Pfam" id="PF00126">
    <property type="entry name" value="HTH_1"/>
    <property type="match status" value="1"/>
</dbReference>
<evidence type="ECO:0000313" key="7">
    <source>
        <dbReference type="Proteomes" id="UP000199382"/>
    </source>
</evidence>
<dbReference type="InterPro" id="IPR050176">
    <property type="entry name" value="LTTR"/>
</dbReference>
<accession>A0A1G8UFI7</accession>
<dbReference type="InterPro" id="IPR005119">
    <property type="entry name" value="LysR_subst-bd"/>
</dbReference>
<keyword evidence="4" id="KW-0804">Transcription</keyword>
<dbReference type="Proteomes" id="UP000199382">
    <property type="component" value="Unassembled WGS sequence"/>
</dbReference>
<dbReference type="RefSeq" id="WP_093155251.1">
    <property type="nucleotide sequence ID" value="NZ_FNEK01000019.1"/>
</dbReference>
<evidence type="ECO:0000313" key="6">
    <source>
        <dbReference type="EMBL" id="SDJ52498.1"/>
    </source>
</evidence>
<dbReference type="GO" id="GO:0003677">
    <property type="term" value="F:DNA binding"/>
    <property type="evidence" value="ECO:0007669"/>
    <property type="project" value="UniProtKB-KW"/>
</dbReference>
<dbReference type="Pfam" id="PF03466">
    <property type="entry name" value="LysR_substrate"/>
    <property type="match status" value="1"/>
</dbReference>
<dbReference type="OrthoDB" id="9787460at2"/>
<evidence type="ECO:0000256" key="4">
    <source>
        <dbReference type="ARBA" id="ARBA00023163"/>
    </source>
</evidence>
<dbReference type="SUPFAM" id="SSF53850">
    <property type="entry name" value="Periplasmic binding protein-like II"/>
    <property type="match status" value="1"/>
</dbReference>
<keyword evidence="2" id="KW-0805">Transcription regulation</keyword>
<name>A0A1G8UFI7_9RHOB</name>
<dbReference type="PANTHER" id="PTHR30579">
    <property type="entry name" value="TRANSCRIPTIONAL REGULATOR"/>
    <property type="match status" value="1"/>
</dbReference>
<proteinExistence type="inferred from homology"/>
<keyword evidence="3 6" id="KW-0238">DNA-binding</keyword>
<dbReference type="EMBL" id="FNEK01000019">
    <property type="protein sequence ID" value="SDJ52498.1"/>
    <property type="molecule type" value="Genomic_DNA"/>
</dbReference>
<dbReference type="AlphaFoldDB" id="A0A1G8UFI7"/>
<evidence type="ECO:0000259" key="5">
    <source>
        <dbReference type="PROSITE" id="PS50931"/>
    </source>
</evidence>
<sequence>MTDRFDWNDIQYFLETARSGRISRAAKRLGVSHTTVSRHLQQLEQRLHNRLLDPEADGYVPTEAGSALVPLAEKMEACAAEILERLQRPGDLSGRVRIGAPDGFGNAVLSRILPELAIAEPSLEIELVPVPSTHKLWNRDVDIAISLERPQSGRLVMQKLTDYELRLYGAPGLMARMGWPDSRADLPRYPFVGYIDELLYTAELDFNRLVHPEIHPIYKAATVQAQVDAVQGGAGLGVLPCFMTGTTDLVPVMPDEVRFTRAYWILFSEDDREISRIRHVAAFIREATLARQPEFRFTPPAK</sequence>
<reference evidence="6 7" key="1">
    <citation type="submission" date="2016-10" db="EMBL/GenBank/DDBJ databases">
        <authorList>
            <person name="de Groot N.N."/>
        </authorList>
    </citation>
    <scope>NUCLEOTIDE SEQUENCE [LARGE SCALE GENOMIC DNA]</scope>
    <source>
        <strain evidence="6 7">DSM 25294</strain>
    </source>
</reference>
<feature type="domain" description="HTH lysR-type" evidence="5">
    <location>
        <begin position="5"/>
        <end position="62"/>
    </location>
</feature>